<accession>A0A4U0X9B2</accession>
<organism evidence="5 6">
    <name type="scientific">Friedmanniomyces simplex</name>
    <dbReference type="NCBI Taxonomy" id="329884"/>
    <lineage>
        <taxon>Eukaryota</taxon>
        <taxon>Fungi</taxon>
        <taxon>Dikarya</taxon>
        <taxon>Ascomycota</taxon>
        <taxon>Pezizomycotina</taxon>
        <taxon>Dothideomycetes</taxon>
        <taxon>Dothideomycetidae</taxon>
        <taxon>Mycosphaerellales</taxon>
        <taxon>Teratosphaeriaceae</taxon>
        <taxon>Friedmanniomyces</taxon>
    </lineage>
</organism>
<evidence type="ECO:0000256" key="2">
    <source>
        <dbReference type="SAM" id="MobiDB-lite"/>
    </source>
</evidence>
<feature type="domain" description="Ras-associating" evidence="4">
    <location>
        <begin position="764"/>
        <end position="837"/>
    </location>
</feature>
<dbReference type="Pfam" id="PF07647">
    <property type="entry name" value="SAM_2"/>
    <property type="match status" value="1"/>
</dbReference>
<dbReference type="OrthoDB" id="74412at2759"/>
<keyword evidence="1" id="KW-0175">Coiled coil</keyword>
<dbReference type="InterPro" id="IPR029071">
    <property type="entry name" value="Ubiquitin-like_domsf"/>
</dbReference>
<dbReference type="PROSITE" id="PS50200">
    <property type="entry name" value="RA"/>
    <property type="match status" value="1"/>
</dbReference>
<protein>
    <recommendedName>
        <fullName evidence="7">SAM domain-containing protein</fullName>
    </recommendedName>
</protein>
<evidence type="ECO:0000313" key="5">
    <source>
        <dbReference type="EMBL" id="TKA71958.1"/>
    </source>
</evidence>
<dbReference type="InterPro" id="IPR036282">
    <property type="entry name" value="Glutathione-S-Trfase_C_sf"/>
</dbReference>
<feature type="compositionally biased region" description="Basic and acidic residues" evidence="2">
    <location>
        <begin position="750"/>
        <end position="759"/>
    </location>
</feature>
<dbReference type="CDD" id="cd01786">
    <property type="entry name" value="RA_STE50"/>
    <property type="match status" value="1"/>
</dbReference>
<dbReference type="PANTHER" id="PTHR46829">
    <property type="entry name" value="STERILE ALPHA MOTIF DOMAIN-CONTAINING PROTEIN 15"/>
    <property type="match status" value="1"/>
</dbReference>
<dbReference type="Gene3D" id="1.20.1050.10">
    <property type="match status" value="1"/>
</dbReference>
<dbReference type="Proteomes" id="UP000309340">
    <property type="component" value="Unassembled WGS sequence"/>
</dbReference>
<dbReference type="AlphaFoldDB" id="A0A4U0X9B2"/>
<dbReference type="Pfam" id="PF25907">
    <property type="entry name" value="DUF7962"/>
    <property type="match status" value="1"/>
</dbReference>
<feature type="region of interest" description="Disordered" evidence="2">
    <location>
        <begin position="339"/>
        <end position="389"/>
    </location>
</feature>
<dbReference type="STRING" id="329884.A0A4U0X9B2"/>
<keyword evidence="6" id="KW-1185">Reference proteome</keyword>
<feature type="region of interest" description="Disordered" evidence="2">
    <location>
        <begin position="233"/>
        <end position="309"/>
    </location>
</feature>
<feature type="domain" description="SAM" evidence="3">
    <location>
        <begin position="389"/>
        <end position="454"/>
    </location>
</feature>
<feature type="compositionally biased region" description="Polar residues" evidence="2">
    <location>
        <begin position="702"/>
        <end position="715"/>
    </location>
</feature>
<dbReference type="InterPro" id="IPR000159">
    <property type="entry name" value="RA_dom"/>
</dbReference>
<dbReference type="SUPFAM" id="SSF47616">
    <property type="entry name" value="GST C-terminal domain-like"/>
    <property type="match status" value="1"/>
</dbReference>
<dbReference type="Pfam" id="PF00788">
    <property type="entry name" value="RA"/>
    <property type="match status" value="1"/>
</dbReference>
<dbReference type="GO" id="GO:0007165">
    <property type="term" value="P:signal transduction"/>
    <property type="evidence" value="ECO:0007669"/>
    <property type="project" value="InterPro"/>
</dbReference>
<feature type="region of interest" description="Disordered" evidence="2">
    <location>
        <begin position="837"/>
        <end position="867"/>
    </location>
</feature>
<dbReference type="Gene3D" id="1.10.150.50">
    <property type="entry name" value="Transcription Factor, Ets-1"/>
    <property type="match status" value="1"/>
</dbReference>
<dbReference type="InterPro" id="IPR001660">
    <property type="entry name" value="SAM"/>
</dbReference>
<comment type="caution">
    <text evidence="5">The sequence shown here is derived from an EMBL/GenBank/DDBJ whole genome shotgun (WGS) entry which is preliminary data.</text>
</comment>
<evidence type="ECO:0000259" key="4">
    <source>
        <dbReference type="PROSITE" id="PS50200"/>
    </source>
</evidence>
<gene>
    <name evidence="5" type="ORF">B0A55_05391</name>
</gene>
<dbReference type="SUPFAM" id="SSF54236">
    <property type="entry name" value="Ubiquitin-like"/>
    <property type="match status" value="1"/>
</dbReference>
<dbReference type="InterPro" id="IPR013761">
    <property type="entry name" value="SAM/pointed_sf"/>
</dbReference>
<feature type="compositionally biased region" description="Basic and acidic residues" evidence="2">
    <location>
        <begin position="344"/>
        <end position="363"/>
    </location>
</feature>
<evidence type="ECO:0008006" key="7">
    <source>
        <dbReference type="Google" id="ProtNLM"/>
    </source>
</evidence>
<dbReference type="SMART" id="SM00314">
    <property type="entry name" value="RA"/>
    <property type="match status" value="1"/>
</dbReference>
<dbReference type="SMART" id="SM00454">
    <property type="entry name" value="SAM"/>
    <property type="match status" value="1"/>
</dbReference>
<feature type="region of interest" description="Disordered" evidence="2">
    <location>
        <begin position="532"/>
        <end position="759"/>
    </location>
</feature>
<dbReference type="SUPFAM" id="SSF47769">
    <property type="entry name" value="SAM/Pointed domain"/>
    <property type="match status" value="1"/>
</dbReference>
<feature type="coiled-coil region" evidence="1">
    <location>
        <begin position="497"/>
        <end position="524"/>
    </location>
</feature>
<evidence type="ECO:0000313" key="6">
    <source>
        <dbReference type="Proteomes" id="UP000309340"/>
    </source>
</evidence>
<dbReference type="EMBL" id="NAJQ01000329">
    <property type="protein sequence ID" value="TKA71958.1"/>
    <property type="molecule type" value="Genomic_DNA"/>
</dbReference>
<dbReference type="InterPro" id="IPR058268">
    <property type="entry name" value="DUF7962"/>
</dbReference>
<evidence type="ECO:0000256" key="1">
    <source>
        <dbReference type="SAM" id="Coils"/>
    </source>
</evidence>
<evidence type="ECO:0000259" key="3">
    <source>
        <dbReference type="PROSITE" id="PS50105"/>
    </source>
</evidence>
<sequence>MQELLEKREGEGGGEGKGRALRTRREDRAFEAWGYRSFWVALATVPGGLVTEELGRDRREMFPIFARPDFASLRQNGLSELRSMLETAEKEFLSGGEGPFIDGKECGMADIHAVWMVKWALQTIGVAKEPGFGKEAFPRVHAWCDAFPTHDDAIQEGQFLSTEEASKQILGSEYACPEVGIDDTDPLQFKGGESVFVEMTDATPGHHPQEGKLVGLSTSRIVLQLENGLRVHFPRVGYPGSPASPTSPAETEFGATPIDASFGERVEPPPDRPPPDRPSPGDRAGLPSQRSRSGTATHVDPAGKETLRMDKYARQAGDDSYESEGADADDEFERTVFSPTMPTHFDEGESDHPSESEDEHGSIDGEDTPTTQGWGEREGRSPTGSITQWSEEQVADWVISLSPTLKQYSQAFADENIDGEALIALHHSELRELGMASVGHRLTVLKAVYEQKMRAGVKIEESDYVPLSAEDDRRDMAATQDDISRVIESLRLRDQRIYAAEAELKALRRDLDRIFDENKKLREEALPIMRLVKDQRTPLPDPAGGTIPSPREVEAPKQPENLAPAKETKGSSLSRKFSTKKLFLPGAAKQPSPTHPPASHTPQPREVRDDPGGTQLEASAAAMAASSHLTASMTSQISPNSVHGQQLSPTSPAYSTQAPSSGGSYHQQPGSAATARSFPRDGASSGRHVYASNHAPLDETGTGYSTNSQWSQASTIVADREPPASARPSRRQAPTPSPREDETPQTAPLPRDRGDRDNPQVDIFKSFRVSIEDPCRVVLPVALKRYNILDDWRQYALYIVHGDQERCLGLEEKPLMLFKQLDKEGRKPMFMLRRHASPQEGWSGAAGGGMPSQTGGPGEKSIPGGVL</sequence>
<feature type="compositionally biased region" description="Basic and acidic residues" evidence="2">
    <location>
        <begin position="262"/>
        <end position="275"/>
    </location>
</feature>
<name>A0A4U0X9B2_9PEZI</name>
<feature type="compositionally biased region" description="Gly residues" evidence="2">
    <location>
        <begin position="844"/>
        <end position="858"/>
    </location>
</feature>
<feature type="compositionally biased region" description="Low complexity" evidence="2">
    <location>
        <begin position="618"/>
        <end position="635"/>
    </location>
</feature>
<feature type="region of interest" description="Disordered" evidence="2">
    <location>
        <begin position="1"/>
        <end position="21"/>
    </location>
</feature>
<dbReference type="PANTHER" id="PTHR46829:SF1">
    <property type="entry name" value="STERILE ALPHA MOTIF DOMAIN-CONTAINING PROTEIN 15"/>
    <property type="match status" value="1"/>
</dbReference>
<feature type="compositionally biased region" description="Polar residues" evidence="2">
    <location>
        <begin position="636"/>
        <end position="671"/>
    </location>
</feature>
<dbReference type="Gene3D" id="3.10.20.90">
    <property type="entry name" value="Phosphatidylinositol 3-kinase Catalytic Subunit, Chain A, domain 1"/>
    <property type="match status" value="1"/>
</dbReference>
<proteinExistence type="predicted"/>
<reference evidence="5 6" key="1">
    <citation type="submission" date="2017-03" db="EMBL/GenBank/DDBJ databases">
        <title>Genomes of endolithic fungi from Antarctica.</title>
        <authorList>
            <person name="Coleine C."/>
            <person name="Masonjones S."/>
            <person name="Stajich J.E."/>
        </authorList>
    </citation>
    <scope>NUCLEOTIDE SEQUENCE [LARGE SCALE GENOMIC DNA]</scope>
    <source>
        <strain evidence="5 6">CCFEE 5184</strain>
    </source>
</reference>
<feature type="compositionally biased region" description="Low complexity" evidence="2">
    <location>
        <begin position="723"/>
        <end position="734"/>
    </location>
</feature>
<dbReference type="PROSITE" id="PS50105">
    <property type="entry name" value="SAM_DOMAIN"/>
    <property type="match status" value="1"/>
</dbReference>